<dbReference type="InterPro" id="IPR045748">
    <property type="entry name" value="DcaP"/>
</dbReference>
<keyword evidence="1" id="KW-0175">Coiled coil</keyword>
<gene>
    <name evidence="3" type="ORF">EDE15_1090</name>
</gene>
<sequence>MKIATIMPLMFLLLSGTTQTIAQETPTQDEVARRLQGRMDELRTQMNEIQGELDALHGVNNLAEAVKDLKPVPQSLQTGAIERTMPPLPSAVQLTPEQQRMAVGKETAAYESFAEESEPVPRLYNAPLEATMPGFFVLPGTQTMMRINGLIKTDVMFDPRPAGLADSFIPSTIPIPQTTSTNNFNASIRESRFSADFRIPVSNIGMARTFIQFDFFGGNGATTPRLRHFYAQLHNVLVGQTNTVFMDPDAWPDIIEFQGPTSGLLARIPQVRYTFPLGKGFSAAVSVEQPSTDVSFSVNGSSAVPITPAPDGGLRVRYEGDRGHLYFSSILRELAVHMPVTGQQQSVLGWGLNLSSTWRVVGRDTLNYQVAYGNGIAKYTGDGFGLGLDAQPKSDVDLTLKALPTFAPWVSYQHNWTRSVRSSATFGLLQIQNTAFQPGTTYHKSTYSSANVIWNAYGSLSFGAEFMYGWVEQKNQEKANAPRLQFSGRYTFVKLHPNE</sequence>
<name>A0A3R9WF17_9BACT</name>
<proteinExistence type="predicted"/>
<dbReference type="RefSeq" id="WP_185827016.1">
    <property type="nucleotide sequence ID" value="NZ_RSDW01000001.1"/>
</dbReference>
<protein>
    <submittedName>
        <fullName evidence="3">Porin-like protein</fullName>
    </submittedName>
</protein>
<evidence type="ECO:0000256" key="2">
    <source>
        <dbReference type="SAM" id="SignalP"/>
    </source>
</evidence>
<comment type="caution">
    <text evidence="3">The sequence shown here is derived from an EMBL/GenBank/DDBJ whole genome shotgun (WGS) entry which is preliminary data.</text>
</comment>
<dbReference type="Pfam" id="PF19577">
    <property type="entry name" value="DcaP"/>
    <property type="match status" value="1"/>
</dbReference>
<accession>A0A3R9WF17</accession>
<dbReference type="Proteomes" id="UP000269669">
    <property type="component" value="Unassembled WGS sequence"/>
</dbReference>
<feature type="coiled-coil region" evidence="1">
    <location>
        <begin position="32"/>
        <end position="59"/>
    </location>
</feature>
<keyword evidence="2" id="KW-0732">Signal</keyword>
<evidence type="ECO:0000256" key="1">
    <source>
        <dbReference type="SAM" id="Coils"/>
    </source>
</evidence>
<feature type="chain" id="PRO_5018691970" evidence="2">
    <location>
        <begin position="23"/>
        <end position="499"/>
    </location>
</feature>
<feature type="signal peptide" evidence="2">
    <location>
        <begin position="1"/>
        <end position="22"/>
    </location>
</feature>
<dbReference type="EMBL" id="RSDW01000001">
    <property type="protein sequence ID" value="RSL15599.1"/>
    <property type="molecule type" value="Genomic_DNA"/>
</dbReference>
<evidence type="ECO:0000313" key="3">
    <source>
        <dbReference type="EMBL" id="RSL15599.1"/>
    </source>
</evidence>
<organism evidence="3 4">
    <name type="scientific">Edaphobacter aggregans</name>
    <dbReference type="NCBI Taxonomy" id="570835"/>
    <lineage>
        <taxon>Bacteria</taxon>
        <taxon>Pseudomonadati</taxon>
        <taxon>Acidobacteriota</taxon>
        <taxon>Terriglobia</taxon>
        <taxon>Terriglobales</taxon>
        <taxon>Acidobacteriaceae</taxon>
        <taxon>Edaphobacter</taxon>
    </lineage>
</organism>
<reference evidence="3 4" key="1">
    <citation type="submission" date="2018-12" db="EMBL/GenBank/DDBJ databases">
        <title>Sequencing of bacterial isolates from soil warming experiment in Harvard Forest, Massachusetts, USA.</title>
        <authorList>
            <person name="Deangelis K."/>
        </authorList>
    </citation>
    <scope>NUCLEOTIDE SEQUENCE [LARGE SCALE GENOMIC DNA]</scope>
    <source>
        <strain evidence="3 4">EB153</strain>
    </source>
</reference>
<dbReference type="SUPFAM" id="SSF56935">
    <property type="entry name" value="Porins"/>
    <property type="match status" value="1"/>
</dbReference>
<dbReference type="AlphaFoldDB" id="A0A3R9WF17"/>
<evidence type="ECO:0000313" key="4">
    <source>
        <dbReference type="Proteomes" id="UP000269669"/>
    </source>
</evidence>
<keyword evidence="4" id="KW-1185">Reference proteome</keyword>